<evidence type="ECO:0000256" key="2">
    <source>
        <dbReference type="ARBA" id="ARBA00006024"/>
    </source>
</evidence>
<evidence type="ECO:0000256" key="6">
    <source>
        <dbReference type="ARBA" id="ARBA00022692"/>
    </source>
</evidence>
<keyword evidence="7 15" id="KW-0479">Metal-binding</keyword>
<keyword evidence="9 15" id="KW-0067">ATP-binding</keyword>
<keyword evidence="8 15" id="KW-0547">Nucleotide-binding</keyword>
<evidence type="ECO:0000256" key="9">
    <source>
        <dbReference type="ARBA" id="ARBA00022840"/>
    </source>
</evidence>
<dbReference type="InterPro" id="IPR023214">
    <property type="entry name" value="HAD_sf"/>
</dbReference>
<feature type="transmembrane region" description="Helical" evidence="15">
    <location>
        <begin position="378"/>
        <end position="400"/>
    </location>
</feature>
<dbReference type="Pfam" id="PF00403">
    <property type="entry name" value="HMA"/>
    <property type="match status" value="1"/>
</dbReference>
<dbReference type="InterPro" id="IPR027256">
    <property type="entry name" value="P-typ_ATPase_IB"/>
</dbReference>
<dbReference type="AlphaFoldDB" id="A0A6F8SU79"/>
<dbReference type="Gene3D" id="3.40.50.1000">
    <property type="entry name" value="HAD superfamily/HAD-like"/>
    <property type="match status" value="1"/>
</dbReference>
<dbReference type="SUPFAM" id="SSF56784">
    <property type="entry name" value="HAD-like"/>
    <property type="match status" value="1"/>
</dbReference>
<dbReference type="InterPro" id="IPR023298">
    <property type="entry name" value="ATPase_P-typ_TM_dom_sf"/>
</dbReference>
<dbReference type="Pfam" id="PF00702">
    <property type="entry name" value="Hydrolase"/>
    <property type="match status" value="1"/>
</dbReference>
<keyword evidence="3" id="KW-0813">Transport</keyword>
<dbReference type="NCBIfam" id="TIGR01525">
    <property type="entry name" value="ATPase-IB_hvy"/>
    <property type="match status" value="1"/>
</dbReference>
<comment type="similarity">
    <text evidence="2 15">Belongs to the cation transport ATPase (P-type) (TC 3.A.3) family. Type IB subfamily.</text>
</comment>
<feature type="transmembrane region" description="Helical" evidence="15">
    <location>
        <begin position="348"/>
        <end position="372"/>
    </location>
</feature>
<protein>
    <submittedName>
        <fullName evidence="18">Copper-translocating P-type ATPase</fullName>
    </submittedName>
</protein>
<dbReference type="GO" id="GO:0005507">
    <property type="term" value="F:copper ion binding"/>
    <property type="evidence" value="ECO:0007669"/>
    <property type="project" value="TreeGrafter"/>
</dbReference>
<dbReference type="InterPro" id="IPR008250">
    <property type="entry name" value="ATPase_P-typ_transduc_dom_A_sf"/>
</dbReference>
<dbReference type="InterPro" id="IPR036163">
    <property type="entry name" value="HMA_dom_sf"/>
</dbReference>
<dbReference type="InterPro" id="IPR001757">
    <property type="entry name" value="P_typ_ATPase"/>
</dbReference>
<dbReference type="Proteomes" id="UP000503197">
    <property type="component" value="Chromosome"/>
</dbReference>
<keyword evidence="12 15" id="KW-1133">Transmembrane helix</keyword>
<keyword evidence="11" id="KW-1278">Translocase</keyword>
<dbReference type="InterPro" id="IPR059000">
    <property type="entry name" value="ATPase_P-type_domA"/>
</dbReference>
<keyword evidence="6 15" id="KW-0812">Transmembrane</keyword>
<accession>A0A6F8SU79</accession>
<evidence type="ECO:0000256" key="5">
    <source>
        <dbReference type="ARBA" id="ARBA00022553"/>
    </source>
</evidence>
<dbReference type="GO" id="GO:0043682">
    <property type="term" value="F:P-type divalent copper transporter activity"/>
    <property type="evidence" value="ECO:0007669"/>
    <property type="project" value="TreeGrafter"/>
</dbReference>
<dbReference type="InterPro" id="IPR023299">
    <property type="entry name" value="ATPase_P-typ_cyto_dom_N"/>
</dbReference>
<evidence type="ECO:0000256" key="15">
    <source>
        <dbReference type="RuleBase" id="RU362081"/>
    </source>
</evidence>
<feature type="compositionally biased region" description="Polar residues" evidence="16">
    <location>
        <begin position="757"/>
        <end position="772"/>
    </location>
</feature>
<gene>
    <name evidence="18" type="ORF">HMSLTHF_12720</name>
</gene>
<dbReference type="SUPFAM" id="SSF81665">
    <property type="entry name" value="Calcium ATPase, transmembrane domain M"/>
    <property type="match status" value="1"/>
</dbReference>
<comment type="subcellular location">
    <subcellularLocation>
        <location evidence="1">Cell membrane</location>
        <topology evidence="1">Multi-pass membrane protein</topology>
    </subcellularLocation>
</comment>
<evidence type="ECO:0000256" key="11">
    <source>
        <dbReference type="ARBA" id="ARBA00022967"/>
    </source>
</evidence>
<dbReference type="PANTHER" id="PTHR43520">
    <property type="entry name" value="ATP7, ISOFORM B"/>
    <property type="match status" value="1"/>
</dbReference>
<feature type="domain" description="HMA" evidence="17">
    <location>
        <begin position="14"/>
        <end position="80"/>
    </location>
</feature>
<dbReference type="InterPro" id="IPR018303">
    <property type="entry name" value="ATPase_P-typ_P_site"/>
</dbReference>
<evidence type="ECO:0000313" key="19">
    <source>
        <dbReference type="Proteomes" id="UP000503197"/>
    </source>
</evidence>
<evidence type="ECO:0000256" key="1">
    <source>
        <dbReference type="ARBA" id="ARBA00004651"/>
    </source>
</evidence>
<evidence type="ECO:0000259" key="17">
    <source>
        <dbReference type="PROSITE" id="PS50846"/>
    </source>
</evidence>
<dbReference type="PROSITE" id="PS50846">
    <property type="entry name" value="HMA_2"/>
    <property type="match status" value="1"/>
</dbReference>
<proteinExistence type="inferred from homology"/>
<dbReference type="Gene3D" id="2.70.150.10">
    <property type="entry name" value="Calcium-transporting ATPase, cytoplasmic transduction domain A"/>
    <property type="match status" value="1"/>
</dbReference>
<sequence length="772" mass="81778">MPVTEAEHVSTKQEAPLYTLHGMWCTSCALAVEGALARLPGVAQASVHYPTATVWVNGAPAATQLAVLAPVVKRLGYRLSELEPVQDVQQRLAQESRYLTLRLIVGAVLGMWTMLASLLIYVGALPNATIELVVAWVAGAFSLPVVFYSGLPFYRAGWRTLLARRPGMDVLVSLGVLGAMAVSVGLLLRGSSEVYFDTAVMLIVLLLVGRLVETLCRQQGLKAFDALRLPEADVVVCQGEQRDTQPVGEVSMGAVIEVPPGEQVPLDGLLDTPGWLDTATLTGESVPRYLHAGQRVYAGCRYAAGLNAAPLKVIVTATVGQRRMDKLCEQMRRAQAKKGELHKLADRFASWLSPVALLLAVLTLPLGLLFGLGLEDAAVRALSVLVVACPCAVGLAVPLASLAGSSQALQQGIALRDPAAFETLAKVRGIAFDKTGTLTRGQHQVVHAALRQGEDLTMFQAMLHSAVSQSEHPLASGLLDWANKAETATPPKALHKVFHNVLHIEEHPGKGQQATFQNGEQWWLGSAAWIEQQLGVPLPDNAQHPDYAFASQVVVANSRGWLATLYCADQPVSDAKASLAELQRSGYIVALISGDRQGPVGWLGQQVGLAKNACYAQRSPEAKAALLKALPSPTLYVGDGVNDTLSLAEAGVGVAPMQASEAAREGAAAQLLQPGVSGVVRLLALAKRTRRVMVQNLVFSALYNTLALGLVIMMAVPPLAAVLAMAASSLSVTLNTARLAWAEPDEASDSPMPALSAQRSMPPSAGQSRPTA</sequence>
<evidence type="ECO:0000256" key="8">
    <source>
        <dbReference type="ARBA" id="ARBA00022741"/>
    </source>
</evidence>
<evidence type="ECO:0000256" key="3">
    <source>
        <dbReference type="ARBA" id="ARBA00022448"/>
    </source>
</evidence>
<feature type="transmembrane region" description="Helical" evidence="15">
    <location>
        <begin position="194"/>
        <end position="212"/>
    </location>
</feature>
<dbReference type="NCBIfam" id="TIGR01494">
    <property type="entry name" value="ATPase_P-type"/>
    <property type="match status" value="1"/>
</dbReference>
<dbReference type="InterPro" id="IPR017969">
    <property type="entry name" value="Heavy-metal-associated_CS"/>
</dbReference>
<feature type="transmembrane region" description="Helical" evidence="15">
    <location>
        <begin position="99"/>
        <end position="121"/>
    </location>
</feature>
<keyword evidence="4 15" id="KW-1003">Cell membrane</keyword>
<keyword evidence="5" id="KW-0597">Phosphoprotein</keyword>
<dbReference type="SUPFAM" id="SSF55008">
    <property type="entry name" value="HMA, heavy metal-associated domain"/>
    <property type="match status" value="1"/>
</dbReference>
<evidence type="ECO:0000256" key="4">
    <source>
        <dbReference type="ARBA" id="ARBA00022475"/>
    </source>
</evidence>
<feature type="transmembrane region" description="Helical" evidence="15">
    <location>
        <begin position="166"/>
        <end position="188"/>
    </location>
</feature>
<dbReference type="Gene3D" id="3.30.70.100">
    <property type="match status" value="1"/>
</dbReference>
<dbReference type="Pfam" id="PF00122">
    <property type="entry name" value="E1-E2_ATPase"/>
    <property type="match status" value="1"/>
</dbReference>
<dbReference type="GO" id="GO:0005886">
    <property type="term" value="C:plasma membrane"/>
    <property type="evidence" value="ECO:0007669"/>
    <property type="project" value="UniProtKB-SubCell"/>
</dbReference>
<dbReference type="InterPro" id="IPR006121">
    <property type="entry name" value="HMA_dom"/>
</dbReference>
<evidence type="ECO:0000256" key="7">
    <source>
        <dbReference type="ARBA" id="ARBA00022723"/>
    </source>
</evidence>
<keyword evidence="14 15" id="KW-0472">Membrane</keyword>
<dbReference type="PRINTS" id="PR00119">
    <property type="entry name" value="CATATPASE"/>
</dbReference>
<evidence type="ECO:0000313" key="18">
    <source>
        <dbReference type="EMBL" id="BCA91497.1"/>
    </source>
</evidence>
<dbReference type="PROSITE" id="PS00154">
    <property type="entry name" value="ATPASE_E1_E2"/>
    <property type="match status" value="1"/>
</dbReference>
<dbReference type="GO" id="GO:0055070">
    <property type="term" value="P:copper ion homeostasis"/>
    <property type="evidence" value="ECO:0007669"/>
    <property type="project" value="TreeGrafter"/>
</dbReference>
<keyword evidence="10" id="KW-0460">Magnesium</keyword>
<keyword evidence="13" id="KW-0406">Ion transport</keyword>
<evidence type="ECO:0000256" key="16">
    <source>
        <dbReference type="SAM" id="MobiDB-lite"/>
    </source>
</evidence>
<dbReference type="GO" id="GO:0016887">
    <property type="term" value="F:ATP hydrolysis activity"/>
    <property type="evidence" value="ECO:0007669"/>
    <property type="project" value="InterPro"/>
</dbReference>
<evidence type="ECO:0000256" key="14">
    <source>
        <dbReference type="ARBA" id="ARBA00023136"/>
    </source>
</evidence>
<dbReference type="InterPro" id="IPR036412">
    <property type="entry name" value="HAD-like_sf"/>
</dbReference>
<dbReference type="PROSITE" id="PS01047">
    <property type="entry name" value="HMA_1"/>
    <property type="match status" value="1"/>
</dbReference>
<evidence type="ECO:0000256" key="13">
    <source>
        <dbReference type="ARBA" id="ARBA00023065"/>
    </source>
</evidence>
<dbReference type="Gene3D" id="3.40.1110.10">
    <property type="entry name" value="Calcium-transporting ATPase, cytoplasmic domain N"/>
    <property type="match status" value="1"/>
</dbReference>
<organism evidence="18 19">
    <name type="scientific">Vreelandella aquamarina</name>
    <dbReference type="NCBI Taxonomy" id="77097"/>
    <lineage>
        <taxon>Bacteria</taxon>
        <taxon>Pseudomonadati</taxon>
        <taxon>Pseudomonadota</taxon>
        <taxon>Gammaproteobacteria</taxon>
        <taxon>Oceanospirillales</taxon>
        <taxon>Halomonadaceae</taxon>
        <taxon>Vreelandella</taxon>
    </lineage>
</organism>
<name>A0A6F8SU79_9GAMM</name>
<evidence type="ECO:0000256" key="12">
    <source>
        <dbReference type="ARBA" id="ARBA00022989"/>
    </source>
</evidence>
<feature type="transmembrane region" description="Helical" evidence="15">
    <location>
        <begin position="133"/>
        <end position="154"/>
    </location>
</feature>
<evidence type="ECO:0000256" key="10">
    <source>
        <dbReference type="ARBA" id="ARBA00022842"/>
    </source>
</evidence>
<dbReference type="GO" id="GO:0005524">
    <property type="term" value="F:ATP binding"/>
    <property type="evidence" value="ECO:0007669"/>
    <property type="project" value="UniProtKB-UniRule"/>
</dbReference>
<feature type="region of interest" description="Disordered" evidence="16">
    <location>
        <begin position="745"/>
        <end position="772"/>
    </location>
</feature>
<dbReference type="PANTHER" id="PTHR43520:SF5">
    <property type="entry name" value="CATION-TRANSPORTING P-TYPE ATPASE-RELATED"/>
    <property type="match status" value="1"/>
</dbReference>
<dbReference type="EMBL" id="AP022821">
    <property type="protein sequence ID" value="BCA91497.1"/>
    <property type="molecule type" value="Genomic_DNA"/>
</dbReference>
<dbReference type="CDD" id="cd00371">
    <property type="entry name" value="HMA"/>
    <property type="match status" value="1"/>
</dbReference>
<dbReference type="SUPFAM" id="SSF81653">
    <property type="entry name" value="Calcium ATPase, transduction domain A"/>
    <property type="match status" value="1"/>
</dbReference>
<feature type="transmembrane region" description="Helical" evidence="15">
    <location>
        <begin position="697"/>
        <end position="716"/>
    </location>
</feature>
<reference evidence="18 19" key="1">
    <citation type="submission" date="2020-02" db="EMBL/GenBank/DDBJ databases">
        <title>Complete Genome Sequence of Halomonas meridiana strain BAA-801, Isolated from Deep Sea Thermal Vent.</title>
        <authorList>
            <person name="Takahashi Y."/>
            <person name="Takahashi H."/>
            <person name="Galipon J."/>
            <person name="Arakawa K."/>
        </authorList>
    </citation>
    <scope>NUCLEOTIDE SEQUENCE [LARGE SCALE GENOMIC DNA]</scope>
    <source>
        <strain evidence="18 19">Slthf1</strain>
    </source>
</reference>